<dbReference type="InterPro" id="IPR015421">
    <property type="entry name" value="PyrdxlP-dep_Trfase_major"/>
</dbReference>
<keyword evidence="5" id="KW-0175">Coiled coil</keyword>
<dbReference type="PANTHER" id="PTHR13693:SF77">
    <property type="entry name" value="8-AMINO-7-OXONONANOATE SYNTHASE"/>
    <property type="match status" value="1"/>
</dbReference>
<comment type="caution">
    <text evidence="7">The sequence shown here is derived from an EMBL/GenBank/DDBJ whole genome shotgun (WGS) entry which is preliminary data.</text>
</comment>
<feature type="coiled-coil region" evidence="5">
    <location>
        <begin position="298"/>
        <end position="325"/>
    </location>
</feature>
<dbReference type="InterPro" id="IPR015422">
    <property type="entry name" value="PyrdxlP-dep_Trfase_small"/>
</dbReference>
<comment type="similarity">
    <text evidence="2">Belongs to the class-II pyridoxal-phosphate-dependent aminotransferase family. BioF subfamily.</text>
</comment>
<evidence type="ECO:0000256" key="3">
    <source>
        <dbReference type="ARBA" id="ARBA00022679"/>
    </source>
</evidence>
<dbReference type="SUPFAM" id="SSF53383">
    <property type="entry name" value="PLP-dependent transferases"/>
    <property type="match status" value="1"/>
</dbReference>
<dbReference type="GO" id="GO:0016740">
    <property type="term" value="F:transferase activity"/>
    <property type="evidence" value="ECO:0007669"/>
    <property type="project" value="UniProtKB-KW"/>
</dbReference>
<dbReference type="GO" id="GO:0030170">
    <property type="term" value="F:pyridoxal phosphate binding"/>
    <property type="evidence" value="ECO:0007669"/>
    <property type="project" value="InterPro"/>
</dbReference>
<evidence type="ECO:0000313" key="8">
    <source>
        <dbReference type="Proteomes" id="UP000289821"/>
    </source>
</evidence>
<dbReference type="AlphaFoldDB" id="A0A4Q0NYY9"/>
<name>A0A4Q0NYY9_9FLAO</name>
<reference evidence="7 8" key="1">
    <citation type="submission" date="2018-07" db="EMBL/GenBank/DDBJ databases">
        <title>Leeuwenhoekiella genomics.</title>
        <authorList>
            <person name="Tahon G."/>
            <person name="Willems A."/>
        </authorList>
    </citation>
    <scope>NUCLEOTIDE SEQUENCE [LARGE SCALE GENOMIC DNA]</scope>
    <source>
        <strain evidence="7 8">R-50232</strain>
    </source>
</reference>
<organism evidence="7 8">
    <name type="scientific">Leeuwenhoekiella aestuarii</name>
    <dbReference type="NCBI Taxonomy" id="2249426"/>
    <lineage>
        <taxon>Bacteria</taxon>
        <taxon>Pseudomonadati</taxon>
        <taxon>Bacteroidota</taxon>
        <taxon>Flavobacteriia</taxon>
        <taxon>Flavobacteriales</taxon>
        <taxon>Flavobacteriaceae</taxon>
        <taxon>Leeuwenhoekiella</taxon>
    </lineage>
</organism>
<sequence length="405" mass="44522">MYLCGMLAKKLQDKLNLRNEANALRSLSSPPLEGVSKAIDFSSNDYLGFSKNETIFLRASEILEEQNLKQNGATGSRLLSGNHKIYDLAENYIAETHGVEAALIFNSGYDANVGFFSSVPQRGDVILYDEFIHASIRDGIQMSHAKAYKFKHNDLEDLVSKLSLRAQSRSQVNTNQSEIYVVTESVFSMDGDSPDLKAMTHLCEKHEACFVVDEAHALGVFGMGLVDNMALGNPVVRLVTFGKAMGCHGAAILGSDQLKSYLVNFARSLIYTTGLPPHSVATILASYKQLANVTPSAVEGLSDEMKKLNENIQFFRKEIKTKKLQAYFIASDSAIQSAVISGNERVKAISRKLKENGFDVKAILSPTVPAGQERLRFCLHSYNTQSEIETVLELLAKSLEGFSAD</sequence>
<evidence type="ECO:0000313" key="7">
    <source>
        <dbReference type="EMBL" id="RXG18173.1"/>
    </source>
</evidence>
<dbReference type="EMBL" id="QOVI01000001">
    <property type="protein sequence ID" value="RXG18173.1"/>
    <property type="molecule type" value="Genomic_DNA"/>
</dbReference>
<proteinExistence type="inferred from homology"/>
<dbReference type="InterPro" id="IPR015424">
    <property type="entry name" value="PyrdxlP-dep_Trfase"/>
</dbReference>
<evidence type="ECO:0000259" key="6">
    <source>
        <dbReference type="Pfam" id="PF00155"/>
    </source>
</evidence>
<dbReference type="InterPro" id="IPR004839">
    <property type="entry name" value="Aminotransferase_I/II_large"/>
</dbReference>
<evidence type="ECO:0000256" key="4">
    <source>
        <dbReference type="ARBA" id="ARBA00022898"/>
    </source>
</evidence>
<protein>
    <submittedName>
        <fullName evidence="7">8-amino-7-oxononanoate synthase</fullName>
    </submittedName>
</protein>
<gene>
    <name evidence="7" type="ORF">DSM04_101362</name>
</gene>
<dbReference type="Pfam" id="PF00155">
    <property type="entry name" value="Aminotran_1_2"/>
    <property type="match status" value="1"/>
</dbReference>
<dbReference type="InterPro" id="IPR050087">
    <property type="entry name" value="AON_synthase_class-II"/>
</dbReference>
<feature type="domain" description="Aminotransferase class I/classII large" evidence="6">
    <location>
        <begin position="37"/>
        <end position="393"/>
    </location>
</feature>
<accession>A0A4Q0NYY9</accession>
<keyword evidence="3" id="KW-0808">Transferase</keyword>
<dbReference type="PANTHER" id="PTHR13693">
    <property type="entry name" value="CLASS II AMINOTRANSFERASE/8-AMINO-7-OXONONANOATE SYNTHASE"/>
    <property type="match status" value="1"/>
</dbReference>
<evidence type="ECO:0000256" key="5">
    <source>
        <dbReference type="SAM" id="Coils"/>
    </source>
</evidence>
<keyword evidence="8" id="KW-1185">Reference proteome</keyword>
<evidence type="ECO:0000256" key="1">
    <source>
        <dbReference type="ARBA" id="ARBA00001933"/>
    </source>
</evidence>
<keyword evidence="4" id="KW-0663">Pyridoxal phosphate</keyword>
<dbReference type="Gene3D" id="3.90.1150.10">
    <property type="entry name" value="Aspartate Aminotransferase, domain 1"/>
    <property type="match status" value="1"/>
</dbReference>
<dbReference type="Gene3D" id="3.40.640.10">
    <property type="entry name" value="Type I PLP-dependent aspartate aminotransferase-like (Major domain)"/>
    <property type="match status" value="1"/>
</dbReference>
<comment type="cofactor">
    <cofactor evidence="1">
        <name>pyridoxal 5'-phosphate</name>
        <dbReference type="ChEBI" id="CHEBI:597326"/>
    </cofactor>
</comment>
<evidence type="ECO:0000256" key="2">
    <source>
        <dbReference type="ARBA" id="ARBA00010008"/>
    </source>
</evidence>
<dbReference type="Proteomes" id="UP000289821">
    <property type="component" value="Unassembled WGS sequence"/>
</dbReference>